<name>A0A1M6KRT8_REIAG</name>
<keyword evidence="3" id="KW-1185">Reference proteome</keyword>
<evidence type="ECO:0000313" key="2">
    <source>
        <dbReference type="EMBL" id="SHJ61648.1"/>
    </source>
</evidence>
<keyword evidence="1" id="KW-0521">NADP</keyword>
<dbReference type="SUPFAM" id="SSF53720">
    <property type="entry name" value="ALDH-like"/>
    <property type="match status" value="1"/>
</dbReference>
<accession>A0A1M6KRT8</accession>
<protein>
    <submittedName>
        <fullName evidence="2">Acyl-CoA reductase (LuxC)</fullName>
    </submittedName>
</protein>
<proteinExistence type="predicted"/>
<reference evidence="3" key="1">
    <citation type="submission" date="2016-11" db="EMBL/GenBank/DDBJ databases">
        <authorList>
            <person name="Varghese N."/>
            <person name="Submissions S."/>
        </authorList>
    </citation>
    <scope>NUCLEOTIDE SEQUENCE [LARGE SCALE GENOMIC DNA]</scope>
    <source>
        <strain evidence="3">DSM 26134</strain>
    </source>
</reference>
<organism evidence="2 3">
    <name type="scientific">Reichenbachiella agariperforans</name>
    <dbReference type="NCBI Taxonomy" id="156994"/>
    <lineage>
        <taxon>Bacteria</taxon>
        <taxon>Pseudomonadati</taxon>
        <taxon>Bacteroidota</taxon>
        <taxon>Cytophagia</taxon>
        <taxon>Cytophagales</taxon>
        <taxon>Reichenbachiellaceae</taxon>
        <taxon>Reichenbachiella</taxon>
    </lineage>
</organism>
<dbReference type="InterPro" id="IPR016161">
    <property type="entry name" value="Ald_DH/histidinol_DH"/>
</dbReference>
<gene>
    <name evidence="2" type="ORF">SAMN04488028_101684</name>
</gene>
<dbReference type="EMBL" id="FRAA01000001">
    <property type="protein sequence ID" value="SHJ61648.1"/>
    <property type="molecule type" value="Genomic_DNA"/>
</dbReference>
<dbReference type="STRING" id="156994.SAMN04488028_101684"/>
<evidence type="ECO:0000313" key="3">
    <source>
        <dbReference type="Proteomes" id="UP000184474"/>
    </source>
</evidence>
<evidence type="ECO:0000256" key="1">
    <source>
        <dbReference type="ARBA" id="ARBA00022857"/>
    </source>
</evidence>
<dbReference type="GO" id="GO:0008218">
    <property type="term" value="P:bioluminescence"/>
    <property type="evidence" value="ECO:0007669"/>
    <property type="project" value="InterPro"/>
</dbReference>
<dbReference type="RefSeq" id="WP_073119403.1">
    <property type="nucleotide sequence ID" value="NZ_FRAA01000001.1"/>
</dbReference>
<dbReference type="InterPro" id="IPR008670">
    <property type="entry name" value="CoA_reduct_LuxC"/>
</dbReference>
<dbReference type="AlphaFoldDB" id="A0A1M6KRT8"/>
<dbReference type="Pfam" id="PF05893">
    <property type="entry name" value="LuxC"/>
    <property type="match status" value="1"/>
</dbReference>
<dbReference type="GO" id="GO:0003995">
    <property type="term" value="F:acyl-CoA dehydrogenase activity"/>
    <property type="evidence" value="ECO:0007669"/>
    <property type="project" value="InterPro"/>
</dbReference>
<sequence length="332" mass="37812">MFLEERVKLFVGLGKILSKLSKEQRTELALSARNQNSWFTEESVDFALQGIQSFLEQSSLEKWVSSYDLSHTRAKRVGVIAAGNIPLVGFHDMLSVLIAGHHLLIKPSSQDTFLVTYIIAELVKLDPRVDAYISVVERLNDAEAYIATGSDNTARYFKHYFKDKPNVIRANRTSLAVITGKETQTELEALGEDVFRYYGLGCRNVSKILVPKGYELPQLLDAFAGYAAVGDHHKYRNNYDYNKSIYLVNREPHLDNEFLLVRESEELVSPISVLYYQYYESHAELERYLQAHESKIQCVVGQEYIPFGQAQLPSLEDYADGVDTMAFLSRLE</sequence>
<dbReference type="Proteomes" id="UP000184474">
    <property type="component" value="Unassembled WGS sequence"/>
</dbReference>